<evidence type="ECO:0000259" key="6">
    <source>
        <dbReference type="Pfam" id="PF00535"/>
    </source>
</evidence>
<sequence>MIPSLNAAAGLGPVLAGCAPCPVVVADGGSADGTQALARRAGARVVTAPRGRGSQLAAGAAAAATPWMLFLHADTRLPPGWADAARAAMADPGRAGYFALALDDAAPQARRLERLVAWRCRVLALPYGDQGLLISRALYDRVGGYRPLPLMEDVDLVRRLGRRRLAALPLAVTTSAERWRREGWRRRSARNLACLTLWFLGVPPAMIRRLYR</sequence>
<keyword evidence="4" id="KW-0808">Transferase</keyword>
<evidence type="ECO:0000313" key="8">
    <source>
        <dbReference type="Proteomes" id="UP001529369"/>
    </source>
</evidence>
<evidence type="ECO:0000256" key="1">
    <source>
        <dbReference type="ARBA" id="ARBA00004236"/>
    </source>
</evidence>
<keyword evidence="2" id="KW-1003">Cell membrane</keyword>
<dbReference type="Gene3D" id="3.90.550.10">
    <property type="entry name" value="Spore Coat Polysaccharide Biosynthesis Protein SpsA, Chain A"/>
    <property type="match status" value="1"/>
</dbReference>
<gene>
    <name evidence="7" type="ORF">QWZ14_05130</name>
</gene>
<evidence type="ECO:0000256" key="4">
    <source>
        <dbReference type="ARBA" id="ARBA00022679"/>
    </source>
</evidence>
<keyword evidence="8" id="KW-1185">Reference proteome</keyword>
<evidence type="ECO:0000256" key="5">
    <source>
        <dbReference type="ARBA" id="ARBA00023136"/>
    </source>
</evidence>
<protein>
    <submittedName>
        <fullName evidence="7">TIGR04283 family arsenosugar biosynthesis glycosyltransferase</fullName>
    </submittedName>
</protein>
<dbReference type="RefSeq" id="WP_290315495.1">
    <property type="nucleotide sequence ID" value="NZ_JAUFPN010000039.1"/>
</dbReference>
<dbReference type="PANTHER" id="PTHR43646">
    <property type="entry name" value="GLYCOSYLTRANSFERASE"/>
    <property type="match status" value="1"/>
</dbReference>
<dbReference type="InterPro" id="IPR026461">
    <property type="entry name" value="Trfase_2_rSAM/seldom_assoc"/>
</dbReference>
<comment type="subcellular location">
    <subcellularLocation>
        <location evidence="1">Cell membrane</location>
    </subcellularLocation>
</comment>
<keyword evidence="5" id="KW-0472">Membrane</keyword>
<accession>A0ABT8A208</accession>
<dbReference type="NCBIfam" id="TIGR04283">
    <property type="entry name" value="glyco_like_mftF"/>
    <property type="match status" value="1"/>
</dbReference>
<dbReference type="Proteomes" id="UP001529369">
    <property type="component" value="Unassembled WGS sequence"/>
</dbReference>
<organism evidence="7 8">
    <name type="scientific">Paeniroseomonas aquatica</name>
    <dbReference type="NCBI Taxonomy" id="373043"/>
    <lineage>
        <taxon>Bacteria</taxon>
        <taxon>Pseudomonadati</taxon>
        <taxon>Pseudomonadota</taxon>
        <taxon>Alphaproteobacteria</taxon>
        <taxon>Acetobacterales</taxon>
        <taxon>Acetobacteraceae</taxon>
        <taxon>Paeniroseomonas</taxon>
    </lineage>
</organism>
<evidence type="ECO:0000313" key="7">
    <source>
        <dbReference type="EMBL" id="MDN3563757.1"/>
    </source>
</evidence>
<dbReference type="InterPro" id="IPR001173">
    <property type="entry name" value="Glyco_trans_2-like"/>
</dbReference>
<dbReference type="PANTHER" id="PTHR43646:SF2">
    <property type="entry name" value="GLYCOSYLTRANSFERASE 2-LIKE DOMAIN-CONTAINING PROTEIN"/>
    <property type="match status" value="1"/>
</dbReference>
<evidence type="ECO:0000256" key="2">
    <source>
        <dbReference type="ARBA" id="ARBA00022475"/>
    </source>
</evidence>
<dbReference type="Pfam" id="PF00535">
    <property type="entry name" value="Glycos_transf_2"/>
    <property type="match status" value="1"/>
</dbReference>
<dbReference type="SUPFAM" id="SSF53448">
    <property type="entry name" value="Nucleotide-diphospho-sugar transferases"/>
    <property type="match status" value="1"/>
</dbReference>
<name>A0ABT8A208_9PROT</name>
<comment type="caution">
    <text evidence="7">The sequence shown here is derived from an EMBL/GenBank/DDBJ whole genome shotgun (WGS) entry which is preliminary data.</text>
</comment>
<reference evidence="8" key="1">
    <citation type="journal article" date="2019" name="Int. J. Syst. Evol. Microbiol.">
        <title>The Global Catalogue of Microorganisms (GCM) 10K type strain sequencing project: providing services to taxonomists for standard genome sequencing and annotation.</title>
        <authorList>
            <consortium name="The Broad Institute Genomics Platform"/>
            <consortium name="The Broad Institute Genome Sequencing Center for Infectious Disease"/>
            <person name="Wu L."/>
            <person name="Ma J."/>
        </authorList>
    </citation>
    <scope>NUCLEOTIDE SEQUENCE [LARGE SCALE GENOMIC DNA]</scope>
    <source>
        <strain evidence="8">CECT 7131</strain>
    </source>
</reference>
<proteinExistence type="predicted"/>
<feature type="domain" description="Glycosyltransferase 2-like" evidence="6">
    <location>
        <begin position="22"/>
        <end position="96"/>
    </location>
</feature>
<evidence type="ECO:0000256" key="3">
    <source>
        <dbReference type="ARBA" id="ARBA00022676"/>
    </source>
</evidence>
<dbReference type="EMBL" id="JAUFPN010000039">
    <property type="protein sequence ID" value="MDN3563757.1"/>
    <property type="molecule type" value="Genomic_DNA"/>
</dbReference>
<dbReference type="InterPro" id="IPR029044">
    <property type="entry name" value="Nucleotide-diphossugar_trans"/>
</dbReference>
<keyword evidence="3" id="KW-0328">Glycosyltransferase</keyword>